<evidence type="ECO:0000313" key="1">
    <source>
        <dbReference type="EMBL" id="PMC20206.1"/>
    </source>
</evidence>
<dbReference type="RefSeq" id="WP_102695989.1">
    <property type="nucleotide sequence ID" value="NZ_PNGG01000001.1"/>
</dbReference>
<sequence>MEQITLTKQELIEIVEREVSKRLDGVKPIKPISIFSDVRLNEDDIKDINEKFKFTNIIQTPYRGHHYRPLALKKYPCGGNDYFNGNIHDDQIHDHIRKLTLAIFGVTKNSDLQEREYGEAIKFYRNIKDMYLYLYKKRLSKLTIDDFE</sequence>
<name>A0A2N6QKK5_9STAP</name>
<evidence type="ECO:0000313" key="2">
    <source>
        <dbReference type="Proteomes" id="UP000235748"/>
    </source>
</evidence>
<protein>
    <submittedName>
        <fullName evidence="1">Uncharacterized protein</fullName>
    </submittedName>
</protein>
<comment type="caution">
    <text evidence="1">The sequence shown here is derived from an EMBL/GenBank/DDBJ whole genome shotgun (WGS) entry which is preliminary data.</text>
</comment>
<gene>
    <name evidence="1" type="ORF">CJ235_00615</name>
</gene>
<dbReference type="AlphaFoldDB" id="A0A2N6QKK5"/>
<dbReference type="Proteomes" id="UP000235748">
    <property type="component" value="Unassembled WGS sequence"/>
</dbReference>
<dbReference type="EMBL" id="PNGG01000001">
    <property type="protein sequence ID" value="PMC20206.1"/>
    <property type="molecule type" value="Genomic_DNA"/>
</dbReference>
<reference evidence="1 2" key="1">
    <citation type="submission" date="2017-09" db="EMBL/GenBank/DDBJ databases">
        <title>Bacterial strain isolated from the female urinary microbiota.</title>
        <authorList>
            <person name="Thomas-White K."/>
            <person name="Kumar N."/>
            <person name="Forster S."/>
            <person name="Putonti C."/>
            <person name="Lawley T."/>
            <person name="Wolfe A.J."/>
        </authorList>
    </citation>
    <scope>NUCLEOTIDE SEQUENCE [LARGE SCALE GENOMIC DNA]</scope>
    <source>
        <strain evidence="1 2">UMB0834</strain>
    </source>
</reference>
<accession>A0A2N6QKK5</accession>
<proteinExistence type="predicted"/>
<organism evidence="1 2">
    <name type="scientific">Staphylococcus pettenkoferi</name>
    <dbReference type="NCBI Taxonomy" id="170573"/>
    <lineage>
        <taxon>Bacteria</taxon>
        <taxon>Bacillati</taxon>
        <taxon>Bacillota</taxon>
        <taxon>Bacilli</taxon>
        <taxon>Bacillales</taxon>
        <taxon>Staphylococcaceae</taxon>
        <taxon>Staphylococcus</taxon>
    </lineage>
</organism>